<proteinExistence type="predicted"/>
<evidence type="ECO:0000256" key="3">
    <source>
        <dbReference type="SAM" id="MobiDB-lite"/>
    </source>
</evidence>
<gene>
    <name evidence="4" type="ORF">COHA_006652</name>
</gene>
<name>A0AAD5H465_9CHLO</name>
<dbReference type="Proteomes" id="UP001205105">
    <property type="component" value="Unassembled WGS sequence"/>
</dbReference>
<evidence type="ECO:0000313" key="4">
    <source>
        <dbReference type="EMBL" id="KAI7839585.1"/>
    </source>
</evidence>
<evidence type="ECO:0000313" key="5">
    <source>
        <dbReference type="Proteomes" id="UP001205105"/>
    </source>
</evidence>
<dbReference type="GO" id="GO:1990904">
    <property type="term" value="C:ribonucleoprotein complex"/>
    <property type="evidence" value="ECO:0007669"/>
    <property type="project" value="UniProtKB-KW"/>
</dbReference>
<comment type="caution">
    <text evidence="4">The sequence shown here is derived from an EMBL/GenBank/DDBJ whole genome shotgun (WGS) entry which is preliminary data.</text>
</comment>
<reference evidence="4" key="1">
    <citation type="submission" date="2020-11" db="EMBL/GenBank/DDBJ databases">
        <title>Chlorella ohadii genome sequencing and assembly.</title>
        <authorList>
            <person name="Murik O."/>
            <person name="Treves H."/>
            <person name="Kedem I."/>
            <person name="Shotland Y."/>
            <person name="Kaplan A."/>
        </authorList>
    </citation>
    <scope>NUCLEOTIDE SEQUENCE</scope>
    <source>
        <strain evidence="4">1</strain>
    </source>
</reference>
<keyword evidence="5" id="KW-1185">Reference proteome</keyword>
<organism evidence="4 5">
    <name type="scientific">Chlorella ohadii</name>
    <dbReference type="NCBI Taxonomy" id="2649997"/>
    <lineage>
        <taxon>Eukaryota</taxon>
        <taxon>Viridiplantae</taxon>
        <taxon>Chlorophyta</taxon>
        <taxon>core chlorophytes</taxon>
        <taxon>Trebouxiophyceae</taxon>
        <taxon>Chlorellales</taxon>
        <taxon>Chlorellaceae</taxon>
        <taxon>Chlorella clade</taxon>
        <taxon>Chlorella</taxon>
    </lineage>
</organism>
<keyword evidence="2" id="KW-0687">Ribonucleoprotein</keyword>
<evidence type="ECO:0000256" key="2">
    <source>
        <dbReference type="ARBA" id="ARBA00023274"/>
    </source>
</evidence>
<dbReference type="InterPro" id="IPR034704">
    <property type="entry name" value="Ribosomal_bL28/bL31-like_sf"/>
</dbReference>
<dbReference type="GO" id="GO:0005840">
    <property type="term" value="C:ribosome"/>
    <property type="evidence" value="ECO:0007669"/>
    <property type="project" value="UniProtKB-KW"/>
</dbReference>
<feature type="compositionally biased region" description="Low complexity" evidence="3">
    <location>
        <begin position="80"/>
        <end position="93"/>
    </location>
</feature>
<sequence>MGVKKGLQPVLHTMRVVMRNGASFNIQTTMRRSTPYMLQADTTTNPVYTGEAAGLSVEDQRMQRLLSKYEGFVEEGAGADIATGTGAAPSSKAAPPPPAGKGKGKKK</sequence>
<dbReference type="AlphaFoldDB" id="A0AAD5H465"/>
<keyword evidence="1" id="KW-0689">Ribosomal protein</keyword>
<dbReference type="SUPFAM" id="SSF143800">
    <property type="entry name" value="L28p-like"/>
    <property type="match status" value="1"/>
</dbReference>
<evidence type="ECO:0000256" key="1">
    <source>
        <dbReference type="ARBA" id="ARBA00022980"/>
    </source>
</evidence>
<dbReference type="Gene3D" id="4.10.830.30">
    <property type="entry name" value="Ribosomal protein L31"/>
    <property type="match status" value="1"/>
</dbReference>
<protein>
    <submittedName>
        <fullName evidence="4">Uncharacterized protein</fullName>
    </submittedName>
</protein>
<feature type="region of interest" description="Disordered" evidence="3">
    <location>
        <begin position="80"/>
        <end position="107"/>
    </location>
</feature>
<dbReference type="InterPro" id="IPR042105">
    <property type="entry name" value="Ribosomal_bL31_sf"/>
</dbReference>
<accession>A0AAD5H465</accession>
<dbReference type="EMBL" id="JADXDR010000097">
    <property type="protein sequence ID" value="KAI7839585.1"/>
    <property type="molecule type" value="Genomic_DNA"/>
</dbReference>